<dbReference type="CDD" id="cd00018">
    <property type="entry name" value="AP2"/>
    <property type="match status" value="1"/>
</dbReference>
<dbReference type="GO" id="GO:0000976">
    <property type="term" value="F:transcription cis-regulatory region binding"/>
    <property type="evidence" value="ECO:0007669"/>
    <property type="project" value="UniProtKB-ARBA"/>
</dbReference>
<keyword evidence="5" id="KW-0010">Activator</keyword>
<dbReference type="InterPro" id="IPR016177">
    <property type="entry name" value="DNA-bd_dom_sf"/>
</dbReference>
<proteinExistence type="inferred from homology"/>
<evidence type="ECO:0000256" key="7">
    <source>
        <dbReference type="ARBA" id="ARBA00023242"/>
    </source>
</evidence>
<accession>A0AAQ3JT55</accession>
<dbReference type="InterPro" id="IPR036955">
    <property type="entry name" value="AP2/ERF_dom_sf"/>
</dbReference>
<keyword evidence="2" id="KW-0936">Ethylene signaling pathway</keyword>
<dbReference type="Gene3D" id="3.30.730.10">
    <property type="entry name" value="AP2/ERF domain"/>
    <property type="match status" value="1"/>
</dbReference>
<protein>
    <recommendedName>
        <fullName evidence="10">AP2/ERF domain-containing protein</fullName>
    </recommendedName>
</protein>
<name>A0AAQ3JT55_9LILI</name>
<evidence type="ECO:0000256" key="4">
    <source>
        <dbReference type="ARBA" id="ARBA00023125"/>
    </source>
</evidence>
<evidence type="ECO:0000256" key="2">
    <source>
        <dbReference type="ARBA" id="ARBA00022745"/>
    </source>
</evidence>
<evidence type="ECO:0000259" key="10">
    <source>
        <dbReference type="PROSITE" id="PS51032"/>
    </source>
</evidence>
<dbReference type="GO" id="GO:0003700">
    <property type="term" value="F:DNA-binding transcription factor activity"/>
    <property type="evidence" value="ECO:0007669"/>
    <property type="project" value="InterPro"/>
</dbReference>
<keyword evidence="12" id="KW-1185">Reference proteome</keyword>
<dbReference type="PANTHER" id="PTHR31657">
    <property type="entry name" value="ETHYLENE-RESPONSIVE TRANSCRIPTION FACTOR ERF061"/>
    <property type="match status" value="1"/>
</dbReference>
<dbReference type="Proteomes" id="UP001327560">
    <property type="component" value="Chromosome 1"/>
</dbReference>
<evidence type="ECO:0000313" key="12">
    <source>
        <dbReference type="Proteomes" id="UP001327560"/>
    </source>
</evidence>
<keyword evidence="7" id="KW-0539">Nucleus</keyword>
<dbReference type="InterPro" id="IPR001471">
    <property type="entry name" value="AP2/ERF_dom"/>
</dbReference>
<dbReference type="SMART" id="SM00380">
    <property type="entry name" value="AP2"/>
    <property type="match status" value="1"/>
</dbReference>
<keyword evidence="4" id="KW-0238">DNA-binding</keyword>
<dbReference type="Pfam" id="PF00847">
    <property type="entry name" value="AP2"/>
    <property type="match status" value="1"/>
</dbReference>
<evidence type="ECO:0000256" key="5">
    <source>
        <dbReference type="ARBA" id="ARBA00023159"/>
    </source>
</evidence>
<dbReference type="EMBL" id="CP136890">
    <property type="protein sequence ID" value="WOK94346.1"/>
    <property type="molecule type" value="Genomic_DNA"/>
</dbReference>
<dbReference type="InterPro" id="IPR051758">
    <property type="entry name" value="ERF/AP2-like"/>
</dbReference>
<dbReference type="GO" id="GO:0005634">
    <property type="term" value="C:nucleus"/>
    <property type="evidence" value="ECO:0007669"/>
    <property type="project" value="UniProtKB-SubCell"/>
</dbReference>
<comment type="subcellular location">
    <subcellularLocation>
        <location evidence="1">Nucleus</location>
    </subcellularLocation>
</comment>
<organism evidence="11 12">
    <name type="scientific">Canna indica</name>
    <name type="common">Indian-shot</name>
    <dbReference type="NCBI Taxonomy" id="4628"/>
    <lineage>
        <taxon>Eukaryota</taxon>
        <taxon>Viridiplantae</taxon>
        <taxon>Streptophyta</taxon>
        <taxon>Embryophyta</taxon>
        <taxon>Tracheophyta</taxon>
        <taxon>Spermatophyta</taxon>
        <taxon>Magnoliopsida</taxon>
        <taxon>Liliopsida</taxon>
        <taxon>Zingiberales</taxon>
        <taxon>Cannaceae</taxon>
        <taxon>Canna</taxon>
    </lineage>
</organism>
<evidence type="ECO:0000256" key="1">
    <source>
        <dbReference type="ARBA" id="ARBA00004123"/>
    </source>
</evidence>
<evidence type="ECO:0000256" key="3">
    <source>
        <dbReference type="ARBA" id="ARBA00023015"/>
    </source>
</evidence>
<feature type="compositionally biased region" description="Low complexity" evidence="9">
    <location>
        <begin position="10"/>
        <end position="43"/>
    </location>
</feature>
<evidence type="ECO:0000256" key="8">
    <source>
        <dbReference type="ARBA" id="ARBA00024343"/>
    </source>
</evidence>
<feature type="domain" description="AP2/ERF" evidence="10">
    <location>
        <begin position="162"/>
        <end position="219"/>
    </location>
</feature>
<feature type="region of interest" description="Disordered" evidence="9">
    <location>
        <begin position="1"/>
        <end position="43"/>
    </location>
</feature>
<reference evidence="11 12" key="1">
    <citation type="submission" date="2023-10" db="EMBL/GenBank/DDBJ databases">
        <title>Chromosome-scale genome assembly provides insights into flower coloration mechanisms of Canna indica.</title>
        <authorList>
            <person name="Li C."/>
        </authorList>
    </citation>
    <scope>NUCLEOTIDE SEQUENCE [LARGE SCALE GENOMIC DNA]</scope>
    <source>
        <tissue evidence="11">Flower</tissue>
    </source>
</reference>
<sequence length="352" mass="38225">MTALEPFMRSDATSSLSPSSSPTSITTNSSPSPPASSLSPSPFSSPSLISASPIHQNPNLLCYSNQNPTFRCYACQEPTLESCSLSPSIAGSVPYSLILRCPAQIQLIQAQLHCQQLQQQNFVIGGQMPASHPHQPASCLGPRRFPMKHAGWIPASKPATKLYRGVRQRHWGKWVAEIRLPRNRTRLWLGTFDTAEEAALAYDTAAYRLRGDFARLNFPNFRYAAAAAGPLPSTLDAKLQALCQSLAKPPKNTLLLGSTAVNPSSETAITGSGDPKSTAAEDFVAKAAPVRLVTEHNKSESLSEGEDSSPAPAVEMQHLDFTEAPWDESENFSLRKYPSWEVDWDSILSSSN</sequence>
<comment type="similarity">
    <text evidence="8">Belongs to the AP2/ERF transcription factor family. ERF subfamily.</text>
</comment>
<dbReference type="FunFam" id="3.30.730.10:FF:000001">
    <property type="entry name" value="Ethylene-responsive transcription factor 2"/>
    <property type="match status" value="1"/>
</dbReference>
<evidence type="ECO:0000313" key="11">
    <source>
        <dbReference type="EMBL" id="WOK94346.1"/>
    </source>
</evidence>
<dbReference type="SUPFAM" id="SSF54171">
    <property type="entry name" value="DNA-binding domain"/>
    <property type="match status" value="1"/>
</dbReference>
<dbReference type="GO" id="GO:0009873">
    <property type="term" value="P:ethylene-activated signaling pathway"/>
    <property type="evidence" value="ECO:0007669"/>
    <property type="project" value="UniProtKB-KW"/>
</dbReference>
<gene>
    <name evidence="11" type="ORF">Cni_G03048</name>
</gene>
<evidence type="ECO:0000256" key="9">
    <source>
        <dbReference type="SAM" id="MobiDB-lite"/>
    </source>
</evidence>
<keyword evidence="6" id="KW-0804">Transcription</keyword>
<feature type="region of interest" description="Disordered" evidence="9">
    <location>
        <begin position="295"/>
        <end position="325"/>
    </location>
</feature>
<dbReference type="PANTHER" id="PTHR31657:SF73">
    <property type="entry name" value="OS02G0752800 PROTEIN"/>
    <property type="match status" value="1"/>
</dbReference>
<keyword evidence="3" id="KW-0805">Transcription regulation</keyword>
<dbReference type="PRINTS" id="PR00367">
    <property type="entry name" value="ETHRSPELEMNT"/>
</dbReference>
<evidence type="ECO:0000256" key="6">
    <source>
        <dbReference type="ARBA" id="ARBA00023163"/>
    </source>
</evidence>
<dbReference type="PROSITE" id="PS51032">
    <property type="entry name" value="AP2_ERF"/>
    <property type="match status" value="1"/>
</dbReference>
<dbReference type="AlphaFoldDB" id="A0AAQ3JT55"/>